<dbReference type="AlphaFoldDB" id="A0AA38ZV05"/>
<dbReference type="EMBL" id="JARBHA010000008">
    <property type="protein sequence ID" value="KAJ9695435.1"/>
    <property type="molecule type" value="Genomic_DNA"/>
</dbReference>
<dbReference type="Pfam" id="PF03140">
    <property type="entry name" value="DUF247"/>
    <property type="match status" value="1"/>
</dbReference>
<evidence type="ECO:0000256" key="1">
    <source>
        <dbReference type="SAM" id="MobiDB-lite"/>
    </source>
</evidence>
<feature type="region of interest" description="Disordered" evidence="1">
    <location>
        <begin position="1"/>
        <end position="29"/>
    </location>
</feature>
<evidence type="ECO:0000313" key="2">
    <source>
        <dbReference type="EMBL" id="KAJ9695435.1"/>
    </source>
</evidence>
<comment type="caution">
    <text evidence="2">The sequence shown here is derived from an EMBL/GenBank/DDBJ whole genome shotgun (WGS) entry which is preliminary data.</text>
</comment>
<feature type="compositionally biased region" description="Polar residues" evidence="1">
    <location>
        <begin position="16"/>
        <end position="29"/>
    </location>
</feature>
<dbReference type="InterPro" id="IPR004158">
    <property type="entry name" value="DUF247_pln"/>
</dbReference>
<protein>
    <submittedName>
        <fullName evidence="2">Uncharacterized protein</fullName>
    </submittedName>
</protein>
<dbReference type="PANTHER" id="PTHR31549:SF191">
    <property type="entry name" value="DUF247 DOMAIN PROTEIN"/>
    <property type="match status" value="1"/>
</dbReference>
<proteinExistence type="predicted"/>
<dbReference type="Proteomes" id="UP001168098">
    <property type="component" value="Unassembled WGS sequence"/>
</dbReference>
<sequence length="522" mass="60133">MGPHTSICMEHAAPAGTTTPPENTKSMTNKSSIDLIDPHVWYGPNGKTSSLEERINPTQCRSVRIPKVPTTLRYILNYPKWIKPYVISIGPYHYGDKCLQEGQKLKYLRAEKFMDDTQQQRDELYRRIENKIDDLAKCYDSNHVMKYNKKQLATMFLLDGCFLLHFIYYSSKEDGFKVLNLTNHEMAYIKQDLFLLENQLPYQVLKLLFKDAKFKAEFPRELEESPIKEELKGSFMEEMIKDFVTSHIPLPRGILGIEMIDQPCHLLHLLQCAIVGQLKINGRREKEHEDEEKKQHERKCLLKGGSKLLRQLLALLGVYCAPLNTEDKGRRKFILQSNKNVHQLKAVGIHFRPSETSYLTDVSFTSHCFGITGCLRLPPITIDISTMIIFLNLIAFESSNAIDHFGVISYLCFLDSLIDHWDDVKELQAARILHNFLGDQREVAKFFNHVCGKLVPNYDAYKDVILQIQEHVERHHSSKSRKWLIQCKNTYFNSPWSIIALIGAFLGLSLTAVQTYTSVASS</sequence>
<name>A0AA38ZV05_VITRO</name>
<keyword evidence="3" id="KW-1185">Reference proteome</keyword>
<reference evidence="2 3" key="1">
    <citation type="journal article" date="2023" name="BMC Biotechnol.">
        <title>Vitis rotundifolia cv Carlos genome sequencing.</title>
        <authorList>
            <person name="Huff M."/>
            <person name="Hulse-Kemp A."/>
            <person name="Scheffler B."/>
            <person name="Youngblood R."/>
            <person name="Simpson S."/>
            <person name="Babiker E."/>
            <person name="Staton M."/>
        </authorList>
    </citation>
    <scope>NUCLEOTIDE SEQUENCE [LARGE SCALE GENOMIC DNA]</scope>
    <source>
        <tissue evidence="2">Leaf</tissue>
    </source>
</reference>
<accession>A0AA38ZV05</accession>
<evidence type="ECO:0000313" key="3">
    <source>
        <dbReference type="Proteomes" id="UP001168098"/>
    </source>
</evidence>
<organism evidence="2 3">
    <name type="scientific">Vitis rotundifolia</name>
    <name type="common">Muscadine grape</name>
    <dbReference type="NCBI Taxonomy" id="103349"/>
    <lineage>
        <taxon>Eukaryota</taxon>
        <taxon>Viridiplantae</taxon>
        <taxon>Streptophyta</taxon>
        <taxon>Embryophyta</taxon>
        <taxon>Tracheophyta</taxon>
        <taxon>Spermatophyta</taxon>
        <taxon>Magnoliopsida</taxon>
        <taxon>eudicotyledons</taxon>
        <taxon>Gunneridae</taxon>
        <taxon>Pentapetalae</taxon>
        <taxon>rosids</taxon>
        <taxon>Vitales</taxon>
        <taxon>Vitaceae</taxon>
        <taxon>Viteae</taxon>
        <taxon>Vitis</taxon>
    </lineage>
</organism>
<dbReference type="PANTHER" id="PTHR31549">
    <property type="entry name" value="PROTEIN, PUTATIVE (DUF247)-RELATED-RELATED"/>
    <property type="match status" value="1"/>
</dbReference>
<gene>
    <name evidence="2" type="ORF">PVL29_010750</name>
</gene>